<evidence type="ECO:0000256" key="1">
    <source>
        <dbReference type="ARBA" id="ARBA00004123"/>
    </source>
</evidence>
<feature type="domain" description="WRKY" evidence="7">
    <location>
        <begin position="51"/>
        <end position="116"/>
    </location>
</feature>
<protein>
    <recommendedName>
        <fullName evidence="7">WRKY domain-containing protein</fullName>
    </recommendedName>
</protein>
<dbReference type="GO" id="GO:0005634">
    <property type="term" value="C:nucleus"/>
    <property type="evidence" value="ECO:0007669"/>
    <property type="project" value="UniProtKB-SubCell"/>
</dbReference>
<keyword evidence="2" id="KW-0805">Transcription regulation</keyword>
<accession>A0AAN9PZE0</accession>
<dbReference type="Pfam" id="PF03106">
    <property type="entry name" value="WRKY"/>
    <property type="match status" value="1"/>
</dbReference>
<keyword evidence="9" id="KW-1185">Reference proteome</keyword>
<dbReference type="SMART" id="SM00774">
    <property type="entry name" value="WRKY"/>
    <property type="match status" value="1"/>
</dbReference>
<dbReference type="InterPro" id="IPR003657">
    <property type="entry name" value="WRKY_dom"/>
</dbReference>
<dbReference type="GO" id="GO:0043565">
    <property type="term" value="F:sequence-specific DNA binding"/>
    <property type="evidence" value="ECO:0007669"/>
    <property type="project" value="InterPro"/>
</dbReference>
<dbReference type="Gene3D" id="2.20.25.80">
    <property type="entry name" value="WRKY domain"/>
    <property type="match status" value="1"/>
</dbReference>
<evidence type="ECO:0000313" key="8">
    <source>
        <dbReference type="EMBL" id="KAK7318290.1"/>
    </source>
</evidence>
<evidence type="ECO:0000256" key="5">
    <source>
        <dbReference type="ARBA" id="ARBA00023242"/>
    </source>
</evidence>
<dbReference type="AlphaFoldDB" id="A0AAN9PZE0"/>
<evidence type="ECO:0000256" key="6">
    <source>
        <dbReference type="SAM" id="MobiDB-lite"/>
    </source>
</evidence>
<keyword evidence="3" id="KW-0238">DNA-binding</keyword>
<reference evidence="8 9" key="1">
    <citation type="submission" date="2024-01" db="EMBL/GenBank/DDBJ databases">
        <title>The genomes of 5 underutilized Papilionoideae crops provide insights into root nodulation and disease resistance.</title>
        <authorList>
            <person name="Yuan L."/>
        </authorList>
    </citation>
    <scope>NUCLEOTIDE SEQUENCE [LARGE SCALE GENOMIC DNA]</scope>
    <source>
        <strain evidence="8">LY-2023</strain>
        <tissue evidence="8">Leaf</tissue>
    </source>
</reference>
<keyword evidence="5" id="KW-0539">Nucleus</keyword>
<evidence type="ECO:0000256" key="2">
    <source>
        <dbReference type="ARBA" id="ARBA00023015"/>
    </source>
</evidence>
<keyword evidence="4" id="KW-0804">Transcription</keyword>
<dbReference type="InterPro" id="IPR044810">
    <property type="entry name" value="WRKY_plant"/>
</dbReference>
<evidence type="ECO:0000259" key="7">
    <source>
        <dbReference type="PROSITE" id="PS50811"/>
    </source>
</evidence>
<name>A0AAN9PZE0_CLITE</name>
<comment type="subcellular location">
    <subcellularLocation>
        <location evidence="1">Nucleus</location>
    </subcellularLocation>
</comment>
<dbReference type="SUPFAM" id="SSF118290">
    <property type="entry name" value="WRKY DNA-binding domain"/>
    <property type="match status" value="1"/>
</dbReference>
<proteinExistence type="predicted"/>
<dbReference type="PANTHER" id="PTHR31221:SF236">
    <property type="entry name" value="WRKY FAMILY TRANSCRIPTION FACTOR"/>
    <property type="match status" value="1"/>
</dbReference>
<comment type="caution">
    <text evidence="8">The sequence shown here is derived from an EMBL/GenBank/DDBJ whole genome shotgun (WGS) entry which is preliminary data.</text>
</comment>
<dbReference type="EMBL" id="JAYKXN010000001">
    <property type="protein sequence ID" value="KAK7318290.1"/>
    <property type="molecule type" value="Genomic_DNA"/>
</dbReference>
<evidence type="ECO:0000256" key="4">
    <source>
        <dbReference type="ARBA" id="ARBA00023163"/>
    </source>
</evidence>
<evidence type="ECO:0000256" key="3">
    <source>
        <dbReference type="ARBA" id="ARBA00023125"/>
    </source>
</evidence>
<feature type="region of interest" description="Disordered" evidence="6">
    <location>
        <begin position="1"/>
        <end position="23"/>
    </location>
</feature>
<organism evidence="8 9">
    <name type="scientific">Clitoria ternatea</name>
    <name type="common">Butterfly pea</name>
    <dbReference type="NCBI Taxonomy" id="43366"/>
    <lineage>
        <taxon>Eukaryota</taxon>
        <taxon>Viridiplantae</taxon>
        <taxon>Streptophyta</taxon>
        <taxon>Embryophyta</taxon>
        <taxon>Tracheophyta</taxon>
        <taxon>Spermatophyta</taxon>
        <taxon>Magnoliopsida</taxon>
        <taxon>eudicotyledons</taxon>
        <taxon>Gunneridae</taxon>
        <taxon>Pentapetalae</taxon>
        <taxon>rosids</taxon>
        <taxon>fabids</taxon>
        <taxon>Fabales</taxon>
        <taxon>Fabaceae</taxon>
        <taxon>Papilionoideae</taxon>
        <taxon>50 kb inversion clade</taxon>
        <taxon>NPAAA clade</taxon>
        <taxon>indigoferoid/millettioid clade</taxon>
        <taxon>Phaseoleae</taxon>
        <taxon>Clitoria</taxon>
    </lineage>
</organism>
<dbReference type="GO" id="GO:0003700">
    <property type="term" value="F:DNA-binding transcription factor activity"/>
    <property type="evidence" value="ECO:0007669"/>
    <property type="project" value="InterPro"/>
</dbReference>
<sequence length="141" mass="16698">MEKLQDLFPISSSSSASPSDVKKEDFLKTQRTLNLKGGKEKQHKYVFQTRSHIDILDDGYRWRKYGEKSVKNNKFPRSYYRCSHRGCNVKKQIQRHSKDEEMVVTSYEGIHNHHVEKSGESFEQILKSFRICTQLHNIMFQ</sequence>
<dbReference type="InterPro" id="IPR036576">
    <property type="entry name" value="WRKY_dom_sf"/>
</dbReference>
<dbReference type="PANTHER" id="PTHR31221">
    <property type="entry name" value="WRKY TRANSCRIPTION FACTOR PROTEIN 1-RELATED"/>
    <property type="match status" value="1"/>
</dbReference>
<dbReference type="PROSITE" id="PS50811">
    <property type="entry name" value="WRKY"/>
    <property type="match status" value="1"/>
</dbReference>
<evidence type="ECO:0000313" key="9">
    <source>
        <dbReference type="Proteomes" id="UP001359559"/>
    </source>
</evidence>
<dbReference type="FunFam" id="2.20.25.80:FF:000003">
    <property type="entry name" value="WRKY transcription factor 57"/>
    <property type="match status" value="1"/>
</dbReference>
<gene>
    <name evidence="8" type="ORF">RJT34_02989</name>
</gene>
<dbReference type="Proteomes" id="UP001359559">
    <property type="component" value="Unassembled WGS sequence"/>
</dbReference>